<feature type="compositionally biased region" description="Basic and acidic residues" evidence="1">
    <location>
        <begin position="147"/>
        <end position="185"/>
    </location>
</feature>
<feature type="compositionally biased region" description="Polar residues" evidence="1">
    <location>
        <begin position="136"/>
        <end position="145"/>
    </location>
</feature>
<feature type="region of interest" description="Disordered" evidence="1">
    <location>
        <begin position="131"/>
        <end position="185"/>
    </location>
</feature>
<evidence type="ECO:0000313" key="2">
    <source>
        <dbReference type="EMBL" id="KAH7148569.1"/>
    </source>
</evidence>
<reference evidence="2" key="1">
    <citation type="journal article" date="2021" name="Nat. Commun.">
        <title>Genetic determinants of endophytism in the Arabidopsis root mycobiome.</title>
        <authorList>
            <person name="Mesny F."/>
            <person name="Miyauchi S."/>
            <person name="Thiergart T."/>
            <person name="Pickel B."/>
            <person name="Atanasova L."/>
            <person name="Karlsson M."/>
            <person name="Huettel B."/>
            <person name="Barry K.W."/>
            <person name="Haridas S."/>
            <person name="Chen C."/>
            <person name="Bauer D."/>
            <person name="Andreopoulos W."/>
            <person name="Pangilinan J."/>
            <person name="LaButti K."/>
            <person name="Riley R."/>
            <person name="Lipzen A."/>
            <person name="Clum A."/>
            <person name="Drula E."/>
            <person name="Henrissat B."/>
            <person name="Kohler A."/>
            <person name="Grigoriev I.V."/>
            <person name="Martin F.M."/>
            <person name="Hacquard S."/>
        </authorList>
    </citation>
    <scope>NUCLEOTIDE SEQUENCE</scope>
    <source>
        <strain evidence="2">MPI-CAGE-AT-0147</strain>
    </source>
</reference>
<dbReference type="AlphaFoldDB" id="A0A9P9EZ03"/>
<protein>
    <submittedName>
        <fullName evidence="2">Uncharacterized protein</fullName>
    </submittedName>
</protein>
<feature type="region of interest" description="Disordered" evidence="1">
    <location>
        <begin position="250"/>
        <end position="276"/>
    </location>
</feature>
<feature type="compositionally biased region" description="Basic and acidic residues" evidence="1">
    <location>
        <begin position="332"/>
        <end position="341"/>
    </location>
</feature>
<dbReference type="Proteomes" id="UP000738349">
    <property type="component" value="Unassembled WGS sequence"/>
</dbReference>
<evidence type="ECO:0000256" key="1">
    <source>
        <dbReference type="SAM" id="MobiDB-lite"/>
    </source>
</evidence>
<organism evidence="2 3">
    <name type="scientific">Dactylonectria macrodidyma</name>
    <dbReference type="NCBI Taxonomy" id="307937"/>
    <lineage>
        <taxon>Eukaryota</taxon>
        <taxon>Fungi</taxon>
        <taxon>Dikarya</taxon>
        <taxon>Ascomycota</taxon>
        <taxon>Pezizomycotina</taxon>
        <taxon>Sordariomycetes</taxon>
        <taxon>Hypocreomycetidae</taxon>
        <taxon>Hypocreales</taxon>
        <taxon>Nectriaceae</taxon>
        <taxon>Dactylonectria</taxon>
    </lineage>
</organism>
<accession>A0A9P9EZ03</accession>
<name>A0A9P9EZ03_9HYPO</name>
<evidence type="ECO:0000313" key="3">
    <source>
        <dbReference type="Proteomes" id="UP000738349"/>
    </source>
</evidence>
<feature type="region of interest" description="Disordered" evidence="1">
    <location>
        <begin position="317"/>
        <end position="341"/>
    </location>
</feature>
<proteinExistence type="predicted"/>
<gene>
    <name evidence="2" type="ORF">EDB81DRAFT_467217</name>
</gene>
<keyword evidence="3" id="KW-1185">Reference proteome</keyword>
<comment type="caution">
    <text evidence="2">The sequence shown here is derived from an EMBL/GenBank/DDBJ whole genome shotgun (WGS) entry which is preliminary data.</text>
</comment>
<dbReference type="EMBL" id="JAGMUV010000007">
    <property type="protein sequence ID" value="KAH7148569.1"/>
    <property type="molecule type" value="Genomic_DNA"/>
</dbReference>
<sequence>MGAQMFQMFQLSPSPADYCTEPLTYTCICAGGSAVFRSLCRRPIYYGQLRVSSIEYTRGKVASSNRLWASVSGVRRRRHVGGKATGSLDLGAVRDGGFLTNSFHHKLERRQMSGLRLGLLVVDMIDDHARSDKCPAQSNQLQSSPVRADKTGRDVLERGKRGCERVKEESRLPTETSDEKTCEDTSFHSRNQPCWRAGSRRAGDSAQAALRAGLSKCTHDLGHANVPRAPRQLFSPSCSSFPGCGLSRARNTQARGPGRHGRAGWDGTNLPLSGRRREDASSWQLHKVRAFSARINEPMIDRTTKFPCQTKDYRRVSLERPPHSEPQGCRSPRLDKAGRGGDDKLVRVAPAFGDIAGAMYGVDEMLWELGDSSKLRICQVPSFSVSRSAVRRLGMLTDFSQCRNSAIFSTWGNSASKSRGPVDLTFALSC</sequence>